<feature type="region of interest" description="Disordered" evidence="1">
    <location>
        <begin position="81"/>
        <end position="100"/>
    </location>
</feature>
<evidence type="ECO:0000313" key="4">
    <source>
        <dbReference type="Proteomes" id="UP000310636"/>
    </source>
</evidence>
<evidence type="ECO:0000256" key="2">
    <source>
        <dbReference type="SAM" id="Phobius"/>
    </source>
</evidence>
<dbReference type="AlphaFoldDB" id="A0A4S4BXJ2"/>
<name>A0A4S4BXJ2_9BACL</name>
<evidence type="ECO:0000256" key="1">
    <source>
        <dbReference type="SAM" id="MobiDB-lite"/>
    </source>
</evidence>
<dbReference type="OrthoDB" id="9810874at2"/>
<accession>A0A4S4BXJ2</accession>
<reference evidence="3 4" key="1">
    <citation type="submission" date="2019-04" db="EMBL/GenBank/DDBJ databases">
        <title>Cohnella sp. nov. isolated from preserved vegetables.</title>
        <authorList>
            <person name="Lin S.-Y."/>
            <person name="Hung M.-H."/>
            <person name="Young C.-C."/>
        </authorList>
    </citation>
    <scope>NUCLEOTIDE SEQUENCE [LARGE SCALE GENOMIC DNA]</scope>
    <source>
        <strain evidence="3 4">CC-MHH1044</strain>
    </source>
</reference>
<dbReference type="InterPro" id="IPR024623">
    <property type="entry name" value="YtxH"/>
</dbReference>
<feature type="transmembrane region" description="Helical" evidence="2">
    <location>
        <begin position="6"/>
        <end position="29"/>
    </location>
</feature>
<dbReference type="RefSeq" id="WP_136369902.1">
    <property type="nucleotide sequence ID" value="NZ_SSOB01000012.1"/>
</dbReference>
<keyword evidence="2" id="KW-1133">Transmembrane helix</keyword>
<dbReference type="Proteomes" id="UP000310636">
    <property type="component" value="Unassembled WGS sequence"/>
</dbReference>
<gene>
    <name evidence="3" type="ORF">E6C55_11310</name>
</gene>
<comment type="caution">
    <text evidence="3">The sequence shown here is derived from an EMBL/GenBank/DDBJ whole genome shotgun (WGS) entry which is preliminary data.</text>
</comment>
<keyword evidence="2" id="KW-0812">Transmembrane</keyword>
<dbReference type="Pfam" id="PF12732">
    <property type="entry name" value="YtxH"/>
    <property type="match status" value="1"/>
</dbReference>
<sequence length="100" mass="10428">MAEKKVVKSFLFGALAGAVTGAVTALLFAPKAGKELRKDIADTAQTVGEKTVELSKKAGTSAQSLVKKSTDWAVDIRSKFGKRAGAEEASADEEAESVAR</sequence>
<keyword evidence="2" id="KW-0472">Membrane</keyword>
<dbReference type="EMBL" id="SSOB01000012">
    <property type="protein sequence ID" value="THF79913.1"/>
    <property type="molecule type" value="Genomic_DNA"/>
</dbReference>
<organism evidence="3 4">
    <name type="scientific">Cohnella fermenti</name>
    <dbReference type="NCBI Taxonomy" id="2565925"/>
    <lineage>
        <taxon>Bacteria</taxon>
        <taxon>Bacillati</taxon>
        <taxon>Bacillota</taxon>
        <taxon>Bacilli</taxon>
        <taxon>Bacillales</taxon>
        <taxon>Paenibacillaceae</taxon>
        <taxon>Cohnella</taxon>
    </lineage>
</organism>
<dbReference type="PANTHER" id="PTHR35792">
    <property type="entry name" value="GENERAL STRESS PROTEIN"/>
    <property type="match status" value="1"/>
</dbReference>
<proteinExistence type="predicted"/>
<dbReference type="PANTHER" id="PTHR35792:SF1">
    <property type="entry name" value="SLL0268 PROTEIN"/>
    <property type="match status" value="1"/>
</dbReference>
<evidence type="ECO:0000313" key="3">
    <source>
        <dbReference type="EMBL" id="THF79913.1"/>
    </source>
</evidence>
<feature type="compositionally biased region" description="Acidic residues" evidence="1">
    <location>
        <begin position="89"/>
        <end position="100"/>
    </location>
</feature>
<dbReference type="InterPro" id="IPR052928">
    <property type="entry name" value="Desiccation-related_membrane"/>
</dbReference>
<protein>
    <submittedName>
        <fullName evidence="3">YtxH domain-containing protein</fullName>
    </submittedName>
</protein>
<keyword evidence="4" id="KW-1185">Reference proteome</keyword>